<gene>
    <name evidence="13" type="ORF">M911_16795</name>
</gene>
<dbReference type="AlphaFoldDB" id="W8KMW4"/>
<evidence type="ECO:0000256" key="1">
    <source>
        <dbReference type="ARBA" id="ARBA00004571"/>
    </source>
</evidence>
<dbReference type="EMBL" id="CP007268">
    <property type="protein sequence ID" value="AHK80513.1"/>
    <property type="molecule type" value="Genomic_DNA"/>
</dbReference>
<keyword evidence="3" id="KW-0813">Transport</keyword>
<dbReference type="GO" id="GO:0006811">
    <property type="term" value="P:monoatomic ion transport"/>
    <property type="evidence" value="ECO:0007669"/>
    <property type="project" value="UniProtKB-KW"/>
</dbReference>
<dbReference type="InterPro" id="IPR023614">
    <property type="entry name" value="Porin_dom_sf"/>
</dbReference>
<organism evidence="13 14">
    <name type="scientific">Ectothiorhodospira haloalkaliphila</name>
    <dbReference type="NCBI Taxonomy" id="421628"/>
    <lineage>
        <taxon>Bacteria</taxon>
        <taxon>Pseudomonadati</taxon>
        <taxon>Pseudomonadota</taxon>
        <taxon>Gammaproteobacteria</taxon>
        <taxon>Chromatiales</taxon>
        <taxon>Ectothiorhodospiraceae</taxon>
        <taxon>Ectothiorhodospira</taxon>
    </lineage>
</organism>
<feature type="domain" description="Porin" evidence="12">
    <location>
        <begin position="8"/>
        <end position="302"/>
    </location>
</feature>
<accession>W8KMW4</accession>
<dbReference type="InterPro" id="IPR050298">
    <property type="entry name" value="Gram-neg_bact_OMP"/>
</dbReference>
<dbReference type="RefSeq" id="WP_025283082.1">
    <property type="nucleotide sequence ID" value="NZ_CP007268.1"/>
</dbReference>
<keyword evidence="4" id="KW-1134">Transmembrane beta strand</keyword>
<keyword evidence="5" id="KW-0812">Transmembrane</keyword>
<dbReference type="OrthoDB" id="625456at2"/>
<evidence type="ECO:0000256" key="9">
    <source>
        <dbReference type="ARBA" id="ARBA00023136"/>
    </source>
</evidence>
<evidence type="ECO:0000256" key="3">
    <source>
        <dbReference type="ARBA" id="ARBA00022448"/>
    </source>
</evidence>
<name>W8KMW4_9GAMM</name>
<dbReference type="GO" id="GO:0015288">
    <property type="term" value="F:porin activity"/>
    <property type="evidence" value="ECO:0007669"/>
    <property type="project" value="UniProtKB-KW"/>
</dbReference>
<dbReference type="Proteomes" id="UP000019442">
    <property type="component" value="Chromosome"/>
</dbReference>
<protein>
    <submittedName>
        <fullName evidence="13">Porin</fullName>
    </submittedName>
</protein>
<evidence type="ECO:0000256" key="6">
    <source>
        <dbReference type="ARBA" id="ARBA00022729"/>
    </source>
</evidence>
<evidence type="ECO:0000259" key="12">
    <source>
        <dbReference type="Pfam" id="PF13609"/>
    </source>
</evidence>
<dbReference type="CDD" id="cd00342">
    <property type="entry name" value="gram_neg_porins"/>
    <property type="match status" value="1"/>
</dbReference>
<dbReference type="GO" id="GO:0009279">
    <property type="term" value="C:cell outer membrane"/>
    <property type="evidence" value="ECO:0007669"/>
    <property type="project" value="UniProtKB-SubCell"/>
</dbReference>
<dbReference type="PANTHER" id="PTHR34501:SF9">
    <property type="entry name" value="MAJOR OUTER MEMBRANE PROTEIN P.IA"/>
    <property type="match status" value="1"/>
</dbReference>
<dbReference type="HOGENOM" id="CLU_834033_0_0_6"/>
<evidence type="ECO:0000256" key="2">
    <source>
        <dbReference type="ARBA" id="ARBA00011233"/>
    </source>
</evidence>
<evidence type="ECO:0000256" key="5">
    <source>
        <dbReference type="ARBA" id="ARBA00022692"/>
    </source>
</evidence>
<keyword evidence="10" id="KW-0998">Cell outer membrane</keyword>
<feature type="chain" id="PRO_5004913266" evidence="11">
    <location>
        <begin position="24"/>
        <end position="334"/>
    </location>
</feature>
<dbReference type="GO" id="GO:0046930">
    <property type="term" value="C:pore complex"/>
    <property type="evidence" value="ECO:0007669"/>
    <property type="project" value="UniProtKB-KW"/>
</dbReference>
<evidence type="ECO:0000256" key="10">
    <source>
        <dbReference type="ARBA" id="ARBA00023237"/>
    </source>
</evidence>
<evidence type="ECO:0000256" key="11">
    <source>
        <dbReference type="SAM" id="SignalP"/>
    </source>
</evidence>
<dbReference type="Gene3D" id="2.40.160.10">
    <property type="entry name" value="Porin"/>
    <property type="match status" value="1"/>
</dbReference>
<dbReference type="SUPFAM" id="SSF56935">
    <property type="entry name" value="Porins"/>
    <property type="match status" value="1"/>
</dbReference>
<comment type="subcellular location">
    <subcellularLocation>
        <location evidence="1">Cell outer membrane</location>
        <topology evidence="1">Multi-pass membrane protein</topology>
    </subcellularLocation>
</comment>
<dbReference type="PANTHER" id="PTHR34501">
    <property type="entry name" value="PROTEIN YDDL-RELATED"/>
    <property type="match status" value="1"/>
</dbReference>
<keyword evidence="7" id="KW-0406">Ion transport</keyword>
<comment type="subunit">
    <text evidence="2">Homotrimer.</text>
</comment>
<dbReference type="InterPro" id="IPR033900">
    <property type="entry name" value="Gram_neg_porin_domain"/>
</dbReference>
<keyword evidence="8" id="KW-0626">Porin</keyword>
<feature type="signal peptide" evidence="11">
    <location>
        <begin position="1"/>
        <end position="23"/>
    </location>
</feature>
<evidence type="ECO:0000256" key="4">
    <source>
        <dbReference type="ARBA" id="ARBA00022452"/>
    </source>
</evidence>
<evidence type="ECO:0000313" key="14">
    <source>
        <dbReference type="Proteomes" id="UP000019442"/>
    </source>
</evidence>
<keyword evidence="6 11" id="KW-0732">Signal</keyword>
<keyword evidence="9" id="KW-0472">Membrane</keyword>
<reference evidence="13 14" key="1">
    <citation type="journal article" date="2014" name="J Genomics">
        <title>Draft Genome Sequence of the Extremely Halophilic Phototrophic Purple Sulfur Bacterium Halorhodospira halochloris.</title>
        <authorList>
            <person name="Singh K.S."/>
            <person name="Kirksey J."/>
            <person name="Hoff W.D."/>
            <person name="Deole R."/>
        </authorList>
    </citation>
    <scope>NUCLEOTIDE SEQUENCE [LARGE SCALE GENOMIC DNA]</scope>
    <source>
        <strain evidence="13 14">A</strain>
    </source>
</reference>
<keyword evidence="14" id="KW-1185">Reference proteome</keyword>
<evidence type="ECO:0000256" key="8">
    <source>
        <dbReference type="ARBA" id="ARBA00023114"/>
    </source>
</evidence>
<sequence length="334" mass="37086">MNRKTLIATAVTAALAVPAYTQANDLNFDFYGSARIAVENVRPDNQDENDGGLDSYSGFRDAYSRIGFNADYPLAEGLTLIGQLELPIDIANKAVQDPWDQEQDVRVAQIGVQGDMGTLLYGQMWMPYYNAISFPVDMFSSYYSGFATFTTFREKDSISYYSPDMNGLSFAFAWSEENGLNGDDRVQLTGSYAFGDTIVSVGMDDFRGDDNTTLAGISIAHTMGDLYLGAKYERFYSDADSGYGEDGDTAMNVYAGYTMGQNTFKVMVAEVKEFGETVVHLGYDYQFNNDLKFFAEYYREQTTAAITDKREGRGVFPAEAKGGQVFTAGMRYDF</sequence>
<dbReference type="KEGG" id="hhc:M911_16795"/>
<reference evidence="14" key="2">
    <citation type="submission" date="2014-02" db="EMBL/GenBank/DDBJ databases">
        <title>Draft Genome Sequence of extremely halophilic bacteria Halorhodospira halochloris.</title>
        <authorList>
            <person name="Singh K.S."/>
        </authorList>
    </citation>
    <scope>NUCLEOTIDE SEQUENCE [LARGE SCALE GENOMIC DNA]</scope>
    <source>
        <strain evidence="14">A</strain>
    </source>
</reference>
<dbReference type="PATRIC" id="fig|1354791.3.peg.683"/>
<proteinExistence type="predicted"/>
<dbReference type="Pfam" id="PF13609">
    <property type="entry name" value="Porin_4"/>
    <property type="match status" value="1"/>
</dbReference>
<evidence type="ECO:0000313" key="13">
    <source>
        <dbReference type="EMBL" id="AHK80513.1"/>
    </source>
</evidence>
<evidence type="ECO:0000256" key="7">
    <source>
        <dbReference type="ARBA" id="ARBA00023065"/>
    </source>
</evidence>